<dbReference type="Proteomes" id="UP001597557">
    <property type="component" value="Unassembled WGS sequence"/>
</dbReference>
<evidence type="ECO:0000256" key="1">
    <source>
        <dbReference type="SAM" id="SignalP"/>
    </source>
</evidence>
<dbReference type="EMBL" id="JBHUPD010000003">
    <property type="protein sequence ID" value="MFD2873578.1"/>
    <property type="molecule type" value="Genomic_DNA"/>
</dbReference>
<dbReference type="RefSeq" id="WP_377186633.1">
    <property type="nucleotide sequence ID" value="NZ_JBHUPD010000003.1"/>
</dbReference>
<feature type="signal peptide" evidence="1">
    <location>
        <begin position="1"/>
        <end position="20"/>
    </location>
</feature>
<evidence type="ECO:0000313" key="3">
    <source>
        <dbReference type="Proteomes" id="UP001597557"/>
    </source>
</evidence>
<gene>
    <name evidence="2" type="ORF">ACFS5N_13920</name>
</gene>
<organism evidence="2 3">
    <name type="scientific">Mucilaginibacter ximonensis</name>
    <dbReference type="NCBI Taxonomy" id="538021"/>
    <lineage>
        <taxon>Bacteria</taxon>
        <taxon>Pseudomonadati</taxon>
        <taxon>Bacteroidota</taxon>
        <taxon>Sphingobacteriia</taxon>
        <taxon>Sphingobacteriales</taxon>
        <taxon>Sphingobacteriaceae</taxon>
        <taxon>Mucilaginibacter</taxon>
    </lineage>
</organism>
<evidence type="ECO:0000313" key="2">
    <source>
        <dbReference type="EMBL" id="MFD2873578.1"/>
    </source>
</evidence>
<sequence length="157" mass="17119">MKKLLKFTFSVLAVTLLLQACSTTKSLVGAAHGHINGTWTLTNVSYEGLVPGAVQNVFDQAPPAAFIGSTWQLTNSGNGMYTLADGTSQSIFWSYDDQDKSNPIFQFKKTFKGEATRHIAEGYKLYVTQVDGSSMTLKSPVALGDRTAYVVYSFSKK</sequence>
<protein>
    <recommendedName>
        <fullName evidence="4">Lipocalin-like domain-containing protein</fullName>
    </recommendedName>
</protein>
<feature type="chain" id="PRO_5046401591" description="Lipocalin-like domain-containing protein" evidence="1">
    <location>
        <begin position="21"/>
        <end position="157"/>
    </location>
</feature>
<name>A0ABW5YE47_9SPHI</name>
<comment type="caution">
    <text evidence="2">The sequence shown here is derived from an EMBL/GenBank/DDBJ whole genome shotgun (WGS) entry which is preliminary data.</text>
</comment>
<accession>A0ABW5YE47</accession>
<dbReference type="PROSITE" id="PS51257">
    <property type="entry name" value="PROKAR_LIPOPROTEIN"/>
    <property type="match status" value="1"/>
</dbReference>
<proteinExistence type="predicted"/>
<keyword evidence="3" id="KW-1185">Reference proteome</keyword>
<keyword evidence="1" id="KW-0732">Signal</keyword>
<reference evidence="3" key="1">
    <citation type="journal article" date="2019" name="Int. J. Syst. Evol. Microbiol.">
        <title>The Global Catalogue of Microorganisms (GCM) 10K type strain sequencing project: providing services to taxonomists for standard genome sequencing and annotation.</title>
        <authorList>
            <consortium name="The Broad Institute Genomics Platform"/>
            <consortium name="The Broad Institute Genome Sequencing Center for Infectious Disease"/>
            <person name="Wu L."/>
            <person name="Ma J."/>
        </authorList>
    </citation>
    <scope>NUCLEOTIDE SEQUENCE [LARGE SCALE GENOMIC DNA]</scope>
    <source>
        <strain evidence="3">KCTC 22437</strain>
    </source>
</reference>
<evidence type="ECO:0008006" key="4">
    <source>
        <dbReference type="Google" id="ProtNLM"/>
    </source>
</evidence>